<organism evidence="2 3">
    <name type="scientific">Vicugna pacos</name>
    <name type="common">Alpaca</name>
    <name type="synonym">Lama pacos</name>
    <dbReference type="NCBI Taxonomy" id="30538"/>
    <lineage>
        <taxon>Eukaryota</taxon>
        <taxon>Metazoa</taxon>
        <taxon>Chordata</taxon>
        <taxon>Craniata</taxon>
        <taxon>Vertebrata</taxon>
        <taxon>Euteleostomi</taxon>
        <taxon>Mammalia</taxon>
        <taxon>Eutheria</taxon>
        <taxon>Laurasiatheria</taxon>
        <taxon>Artiodactyla</taxon>
        <taxon>Tylopoda</taxon>
        <taxon>Camelidae</taxon>
        <taxon>Vicugna</taxon>
    </lineage>
</organism>
<accession>A0ABM5E5M8</accession>
<feature type="region of interest" description="Disordered" evidence="1">
    <location>
        <begin position="61"/>
        <end position="85"/>
    </location>
</feature>
<protein>
    <submittedName>
        <fullName evidence="3">Uncharacterized protein isoform X4</fullName>
    </submittedName>
</protein>
<keyword evidence="2" id="KW-1185">Reference proteome</keyword>
<gene>
    <name evidence="3" type="primary">LOC140699842</name>
</gene>
<proteinExistence type="predicted"/>
<evidence type="ECO:0000313" key="3">
    <source>
        <dbReference type="RefSeq" id="XP_072828458.1"/>
    </source>
</evidence>
<dbReference type="GeneID" id="140699842"/>
<reference evidence="3" key="1">
    <citation type="submission" date="2025-08" db="UniProtKB">
        <authorList>
            <consortium name="RefSeq"/>
        </authorList>
    </citation>
    <scope>IDENTIFICATION</scope>
</reference>
<evidence type="ECO:0000256" key="1">
    <source>
        <dbReference type="SAM" id="MobiDB-lite"/>
    </source>
</evidence>
<evidence type="ECO:0000313" key="2">
    <source>
        <dbReference type="Proteomes" id="UP001652581"/>
    </source>
</evidence>
<dbReference type="Proteomes" id="UP001652581">
    <property type="component" value="Chromosome 11"/>
</dbReference>
<dbReference type="RefSeq" id="XP_072828458.1">
    <property type="nucleotide sequence ID" value="XM_072972357.1"/>
</dbReference>
<feature type="compositionally biased region" description="Low complexity" evidence="1">
    <location>
        <begin position="61"/>
        <end position="70"/>
    </location>
</feature>
<name>A0ABM5E5M8_VICPA</name>
<sequence>MLFKIDQGSPPAVDWEDAEQNWNRDDSILRSSGSSFFRNSLPPPVLPGLWISGSSQSMRSNSNNTNYYSRGPNCQKPRMKKTTPPAQSSPVLLGFHWQKHFTYFLRSCIAQQFSWNQRQMVPVCLVAGSWSHSGAKHFFTQPPSSHKCSGQMTLQLQTVLWLAGELPSSGAQTVGKFFLVLR</sequence>